<proteinExistence type="predicted"/>
<reference evidence="1" key="1">
    <citation type="submission" date="2018-05" db="EMBL/GenBank/DDBJ databases">
        <authorList>
            <person name="Lanie J.A."/>
            <person name="Ng W.-L."/>
            <person name="Kazmierczak K.M."/>
            <person name="Andrzejewski T.M."/>
            <person name="Davidsen T.M."/>
            <person name="Wayne K.J."/>
            <person name="Tettelin H."/>
            <person name="Glass J.I."/>
            <person name="Rusch D."/>
            <person name="Podicherti R."/>
            <person name="Tsui H.-C.T."/>
            <person name="Winkler M.E."/>
        </authorList>
    </citation>
    <scope>NUCLEOTIDE SEQUENCE</scope>
</reference>
<evidence type="ECO:0008006" key="2">
    <source>
        <dbReference type="Google" id="ProtNLM"/>
    </source>
</evidence>
<evidence type="ECO:0000313" key="1">
    <source>
        <dbReference type="EMBL" id="SVD05739.1"/>
    </source>
</evidence>
<dbReference type="EMBL" id="UINC01126939">
    <property type="protein sequence ID" value="SVD05739.1"/>
    <property type="molecule type" value="Genomic_DNA"/>
</dbReference>
<dbReference type="InterPro" id="IPR029045">
    <property type="entry name" value="ClpP/crotonase-like_dom_sf"/>
</dbReference>
<organism evidence="1">
    <name type="scientific">marine metagenome</name>
    <dbReference type="NCBI Taxonomy" id="408172"/>
    <lineage>
        <taxon>unclassified sequences</taxon>
        <taxon>metagenomes</taxon>
        <taxon>ecological metagenomes</taxon>
    </lineage>
</organism>
<sequence>MNIQWDSAIDFKDIKYEKGQEDASGIIKITINRPEVRNSFRPKTVFELKEAF</sequence>
<accession>A0A382S759</accession>
<feature type="non-terminal residue" evidence="1">
    <location>
        <position position="52"/>
    </location>
</feature>
<dbReference type="SUPFAM" id="SSF52096">
    <property type="entry name" value="ClpP/crotonase"/>
    <property type="match status" value="1"/>
</dbReference>
<name>A0A382S759_9ZZZZ</name>
<gene>
    <name evidence="1" type="ORF">METZ01_LOCUS358593</name>
</gene>
<dbReference type="Gene3D" id="3.90.226.10">
    <property type="entry name" value="2-enoyl-CoA Hydratase, Chain A, domain 1"/>
    <property type="match status" value="1"/>
</dbReference>
<dbReference type="AlphaFoldDB" id="A0A382S759"/>
<protein>
    <recommendedName>
        <fullName evidence="2">1,4-dihydroxy-2-naphthoyl-CoA synthase</fullName>
    </recommendedName>
</protein>